<proteinExistence type="predicted"/>
<feature type="compositionally biased region" description="Polar residues" evidence="4">
    <location>
        <begin position="28"/>
        <end position="39"/>
    </location>
</feature>
<feature type="region of interest" description="Disordered" evidence="4">
    <location>
        <begin position="1"/>
        <end position="107"/>
    </location>
</feature>
<evidence type="ECO:0000313" key="7">
    <source>
        <dbReference type="Proteomes" id="UP000703269"/>
    </source>
</evidence>
<dbReference type="SUPFAM" id="SSF52141">
    <property type="entry name" value="Uracil-DNA glycosylase-like"/>
    <property type="match status" value="1"/>
</dbReference>
<dbReference type="OrthoDB" id="565731at2759"/>
<dbReference type="PANTHER" id="PTHR12159">
    <property type="entry name" value="G/T AND G/U MISMATCH-SPECIFIC DNA GLYCOSYLASE"/>
    <property type="match status" value="1"/>
</dbReference>
<keyword evidence="2" id="KW-0378">Hydrolase</keyword>
<keyword evidence="3" id="KW-0234">DNA repair</keyword>
<organism evidence="6 7">
    <name type="scientific">Phanerochaete sordida</name>
    <dbReference type="NCBI Taxonomy" id="48140"/>
    <lineage>
        <taxon>Eukaryota</taxon>
        <taxon>Fungi</taxon>
        <taxon>Dikarya</taxon>
        <taxon>Basidiomycota</taxon>
        <taxon>Agaricomycotina</taxon>
        <taxon>Agaricomycetes</taxon>
        <taxon>Polyporales</taxon>
        <taxon>Phanerochaetaceae</taxon>
        <taxon>Phanerochaete</taxon>
    </lineage>
</organism>
<accession>A0A9P3LHD0</accession>
<feature type="compositionally biased region" description="Acidic residues" evidence="4">
    <location>
        <begin position="10"/>
        <end position="27"/>
    </location>
</feature>
<gene>
    <name evidence="6" type="ORF">PsYK624_101700</name>
</gene>
<keyword evidence="1" id="KW-0227">DNA damage</keyword>
<keyword evidence="7" id="KW-1185">Reference proteome</keyword>
<feature type="compositionally biased region" description="Basic and acidic residues" evidence="4">
    <location>
        <begin position="63"/>
        <end position="76"/>
    </location>
</feature>
<dbReference type="EMBL" id="BPQB01000036">
    <property type="protein sequence ID" value="GJE94002.1"/>
    <property type="molecule type" value="Genomic_DNA"/>
</dbReference>
<feature type="compositionally biased region" description="Low complexity" evidence="4">
    <location>
        <begin position="239"/>
        <end position="250"/>
    </location>
</feature>
<dbReference type="GO" id="GO:0008263">
    <property type="term" value="F:pyrimidine-specific mismatch base pair DNA N-glycosylase activity"/>
    <property type="evidence" value="ECO:0007669"/>
    <property type="project" value="TreeGrafter"/>
</dbReference>
<feature type="domain" description="Uracil-DNA glycosylase-like" evidence="5">
    <location>
        <begin position="116"/>
        <end position="298"/>
    </location>
</feature>
<dbReference type="Gene3D" id="3.40.470.10">
    <property type="entry name" value="Uracil-DNA glycosylase-like domain"/>
    <property type="match status" value="1"/>
</dbReference>
<dbReference type="PANTHER" id="PTHR12159:SF9">
    <property type="entry name" value="G_T MISMATCH-SPECIFIC THYMINE DNA GLYCOSYLASE"/>
    <property type="match status" value="1"/>
</dbReference>
<dbReference type="GO" id="GO:0004844">
    <property type="term" value="F:uracil DNA N-glycosylase activity"/>
    <property type="evidence" value="ECO:0007669"/>
    <property type="project" value="TreeGrafter"/>
</dbReference>
<evidence type="ECO:0000256" key="3">
    <source>
        <dbReference type="ARBA" id="ARBA00023204"/>
    </source>
</evidence>
<evidence type="ECO:0000256" key="2">
    <source>
        <dbReference type="ARBA" id="ARBA00022801"/>
    </source>
</evidence>
<dbReference type="CDD" id="cd10028">
    <property type="entry name" value="UDG-F2_TDG_MUG"/>
    <property type="match status" value="1"/>
</dbReference>
<evidence type="ECO:0000259" key="5">
    <source>
        <dbReference type="Pfam" id="PF03167"/>
    </source>
</evidence>
<reference evidence="6 7" key="1">
    <citation type="submission" date="2021-08" db="EMBL/GenBank/DDBJ databases">
        <title>Draft Genome Sequence of Phanerochaete sordida strain YK-624.</title>
        <authorList>
            <person name="Mori T."/>
            <person name="Dohra H."/>
            <person name="Suzuki T."/>
            <person name="Kawagishi H."/>
            <person name="Hirai H."/>
        </authorList>
    </citation>
    <scope>NUCLEOTIDE SEQUENCE [LARGE SCALE GENOMIC DNA]</scope>
    <source>
        <strain evidence="6 7">YK-624</strain>
    </source>
</reference>
<evidence type="ECO:0000256" key="1">
    <source>
        <dbReference type="ARBA" id="ARBA00022763"/>
    </source>
</evidence>
<dbReference type="InterPro" id="IPR036895">
    <property type="entry name" value="Uracil-DNA_glycosylase-like_sf"/>
</dbReference>
<dbReference type="Proteomes" id="UP000703269">
    <property type="component" value="Unassembled WGS sequence"/>
</dbReference>
<feature type="region of interest" description="Disordered" evidence="4">
    <location>
        <begin position="239"/>
        <end position="274"/>
    </location>
</feature>
<dbReference type="InterPro" id="IPR015637">
    <property type="entry name" value="MUG/TDG"/>
</dbReference>
<dbReference type="GO" id="GO:0006285">
    <property type="term" value="P:base-excision repair, AP site formation"/>
    <property type="evidence" value="ECO:0007669"/>
    <property type="project" value="InterPro"/>
</dbReference>
<comment type="caution">
    <text evidence="6">The sequence shown here is derived from an EMBL/GenBank/DDBJ whole genome shotgun (WGS) entry which is preliminary data.</text>
</comment>
<feature type="region of interest" description="Disordered" evidence="4">
    <location>
        <begin position="282"/>
        <end position="301"/>
    </location>
</feature>
<sequence>MGPVQVCVEEASDDGELLDPERGDEESQPCTPATVSVEQFRTRLEGFKFNSPAKTPSPRKRPRVDSDVDEQLHGPGDDDVLPVLTSSQASPWKKSRKRPSRPYAPPEKYEHLHMLPDYLQPGLDVVFCGINPGRTSAEIGHHYAHSTNHFWLGLHQSGLTGTLVPPQEDYTLPERFNFGLTNLVDRPTAEQSELSANEMRTGVPTLMTKLAKHRPRIVCFLSKGIWETFLREAYRLAAPSTPASPSSSSPIPTPPSGQLAQSRTPPVKSKYFGSPPAAEADVLPQLPAAPPSPRKRSPAKVPRHTFAWGLQPFKAVHRHTGAAEVADETLFFVVPSPSARVVAYQWWDKVAFFKRLRELIPEAREGRVDASAHHVLPLTTTKSVYFMNT</sequence>
<name>A0A9P3LHD0_9APHY</name>
<evidence type="ECO:0000313" key="6">
    <source>
        <dbReference type="EMBL" id="GJE94002.1"/>
    </source>
</evidence>
<evidence type="ECO:0000256" key="4">
    <source>
        <dbReference type="SAM" id="MobiDB-lite"/>
    </source>
</evidence>
<dbReference type="InterPro" id="IPR005122">
    <property type="entry name" value="Uracil-DNA_glycosylase-like"/>
</dbReference>
<protein>
    <submittedName>
        <fullName evidence="6">Mismatch-specific DNA-glycosylase</fullName>
    </submittedName>
</protein>
<dbReference type="AlphaFoldDB" id="A0A9P3LHD0"/>
<dbReference type="Pfam" id="PF03167">
    <property type="entry name" value="UDG"/>
    <property type="match status" value="1"/>
</dbReference>